<dbReference type="Proteomes" id="UP000823405">
    <property type="component" value="Unassembled WGS sequence"/>
</dbReference>
<dbReference type="AlphaFoldDB" id="A0A9P6UL72"/>
<accession>A0A9P6UL72</accession>
<feature type="region of interest" description="Disordered" evidence="2">
    <location>
        <begin position="194"/>
        <end position="234"/>
    </location>
</feature>
<protein>
    <submittedName>
        <fullName evidence="3">Uncharacterized protein</fullName>
    </submittedName>
</protein>
<comment type="caution">
    <text evidence="3">The sequence shown here is derived from an EMBL/GenBank/DDBJ whole genome shotgun (WGS) entry which is preliminary data.</text>
</comment>
<gene>
    <name evidence="3" type="ORF">BGZ97_012735</name>
</gene>
<dbReference type="OrthoDB" id="2438955at2759"/>
<reference evidence="3" key="1">
    <citation type="journal article" date="2020" name="Fungal Divers.">
        <title>Resolving the Mortierellaceae phylogeny through synthesis of multi-gene phylogenetics and phylogenomics.</title>
        <authorList>
            <person name="Vandepol N."/>
            <person name="Liber J."/>
            <person name="Desiro A."/>
            <person name="Na H."/>
            <person name="Kennedy M."/>
            <person name="Barry K."/>
            <person name="Grigoriev I.V."/>
            <person name="Miller A.N."/>
            <person name="O'Donnell K."/>
            <person name="Stajich J.E."/>
            <person name="Bonito G."/>
        </authorList>
    </citation>
    <scope>NUCLEOTIDE SEQUENCE</scope>
    <source>
        <strain evidence="3">NVP60</strain>
    </source>
</reference>
<feature type="coiled-coil region" evidence="1">
    <location>
        <begin position="52"/>
        <end position="82"/>
    </location>
</feature>
<feature type="compositionally biased region" description="Low complexity" evidence="2">
    <location>
        <begin position="194"/>
        <end position="216"/>
    </location>
</feature>
<dbReference type="EMBL" id="JAAAIN010000871">
    <property type="protein sequence ID" value="KAG0310189.1"/>
    <property type="molecule type" value="Genomic_DNA"/>
</dbReference>
<proteinExistence type="predicted"/>
<evidence type="ECO:0000256" key="1">
    <source>
        <dbReference type="SAM" id="Coils"/>
    </source>
</evidence>
<evidence type="ECO:0000313" key="3">
    <source>
        <dbReference type="EMBL" id="KAG0310189.1"/>
    </source>
</evidence>
<name>A0A9P6UL72_9FUNG</name>
<keyword evidence="1" id="KW-0175">Coiled coil</keyword>
<organism evidence="3 4">
    <name type="scientific">Linnemannia gamsii</name>
    <dbReference type="NCBI Taxonomy" id="64522"/>
    <lineage>
        <taxon>Eukaryota</taxon>
        <taxon>Fungi</taxon>
        <taxon>Fungi incertae sedis</taxon>
        <taxon>Mucoromycota</taxon>
        <taxon>Mortierellomycotina</taxon>
        <taxon>Mortierellomycetes</taxon>
        <taxon>Mortierellales</taxon>
        <taxon>Mortierellaceae</taxon>
        <taxon>Linnemannia</taxon>
    </lineage>
</organism>
<evidence type="ECO:0000256" key="2">
    <source>
        <dbReference type="SAM" id="MobiDB-lite"/>
    </source>
</evidence>
<evidence type="ECO:0000313" key="4">
    <source>
        <dbReference type="Proteomes" id="UP000823405"/>
    </source>
</evidence>
<keyword evidence="4" id="KW-1185">Reference proteome</keyword>
<feature type="compositionally biased region" description="Basic and acidic residues" evidence="2">
    <location>
        <begin position="225"/>
        <end position="234"/>
    </location>
</feature>
<sequence>MYEDPIPHYVTFGNTTTNCHDLHHPTSGPTSPYEHPMDPDQELQRLHQHQLLIQLRLEVNSLRTQIQQLELLKQQLVQQRDTMSPVEYDQMMDQFSRTSASLFSNAACRGTLHEGGGGGRRSGSATPTFSLAGLDRIPDCMSFGSGSSMGIGGGGGGGMPMMDRLQEKLRNMTLQQQEYAQREHDQLHYMQYCQQQQHGQGQGQGHQSPISQQQGGAMSPGGMMRSRDPVKAEQTKLEAELRDLEQRMRSIQLLC</sequence>